<dbReference type="GO" id="GO:0016491">
    <property type="term" value="F:oxidoreductase activity"/>
    <property type="evidence" value="ECO:0007669"/>
    <property type="project" value="InterPro"/>
</dbReference>
<feature type="domain" description="NADPH-dependent FMN reductase-like" evidence="3">
    <location>
        <begin position="1"/>
        <end position="158"/>
    </location>
</feature>
<dbReference type="EMBL" id="LGYO01000061">
    <property type="protein sequence ID" value="KNZ40439.1"/>
    <property type="molecule type" value="Genomic_DNA"/>
</dbReference>
<dbReference type="OrthoDB" id="9790975at2"/>
<dbReference type="RefSeq" id="WP_050741719.1">
    <property type="nucleotide sequence ID" value="NZ_LGYO01000061.1"/>
</dbReference>
<keyword evidence="5" id="KW-1185">Reference proteome</keyword>
<proteinExistence type="predicted"/>
<keyword evidence="2" id="KW-0288">FMN</keyword>
<dbReference type="AlphaFoldDB" id="A0A0L6TW00"/>
<accession>A0A0L6TW00</accession>
<evidence type="ECO:0000256" key="2">
    <source>
        <dbReference type="ARBA" id="ARBA00022643"/>
    </source>
</evidence>
<comment type="caution">
    <text evidence="4">The sequence shown here is derived from an EMBL/GenBank/DDBJ whole genome shotgun (WGS) entry which is preliminary data.</text>
</comment>
<reference evidence="5" key="1">
    <citation type="submission" date="2015-07" db="EMBL/GenBank/DDBJ databases">
        <title>Draft genome sequence of Acetobacterium bakii DSM 8293, a potential psychrophilic chemical producer through syngas fermentation.</title>
        <authorList>
            <person name="Song Y."/>
            <person name="Hwang S."/>
            <person name="Cho B.-K."/>
        </authorList>
    </citation>
    <scope>NUCLEOTIDE SEQUENCE [LARGE SCALE GENOMIC DNA]</scope>
    <source>
        <strain evidence="5">DSM 8239</strain>
    </source>
</reference>
<protein>
    <submittedName>
        <fullName evidence="4">FMN reductase</fullName>
    </submittedName>
</protein>
<dbReference type="InterPro" id="IPR051796">
    <property type="entry name" value="ISF_SsuE-like"/>
</dbReference>
<dbReference type="STRING" id="52689.AKG39_17645"/>
<dbReference type="Gene3D" id="3.40.50.360">
    <property type="match status" value="1"/>
</dbReference>
<evidence type="ECO:0000259" key="3">
    <source>
        <dbReference type="Pfam" id="PF03358"/>
    </source>
</evidence>
<gene>
    <name evidence="4" type="ORF">AKG39_17645</name>
</gene>
<evidence type="ECO:0000313" key="5">
    <source>
        <dbReference type="Proteomes" id="UP000036873"/>
    </source>
</evidence>
<dbReference type="InterPro" id="IPR029039">
    <property type="entry name" value="Flavoprotein-like_sf"/>
</dbReference>
<dbReference type="Proteomes" id="UP000036873">
    <property type="component" value="Unassembled WGS sequence"/>
</dbReference>
<dbReference type="InterPro" id="IPR005025">
    <property type="entry name" value="FMN_Rdtase-like_dom"/>
</dbReference>
<evidence type="ECO:0000313" key="4">
    <source>
        <dbReference type="EMBL" id="KNZ40439.1"/>
    </source>
</evidence>
<dbReference type="PANTHER" id="PTHR43278:SF4">
    <property type="entry name" value="NAD(P)H-DEPENDENT FMN-CONTAINING OXIDOREDUCTASE YWQN-RELATED"/>
    <property type="match status" value="1"/>
</dbReference>
<sequence>MKVLGINGSPHAEGNTFTALSIAGEIFAQESIEFEIFNVGMKAVQGCTGCGACGKNKNEECIFTKDVVNEGIQKMKEADGIILGTPVHFSGIGGNMKSFLDRAFYVAGNNGGIFRHKVGASVTAVRRSGGVTTLDQLNHFITYAEMVLATGNYWNVIHGRKPGEAEQDIEGAQAIEVTAQNMAWILKLIENGKGIVPEPNPVNKVFMHFIR</sequence>
<organism evidence="4 5">
    <name type="scientific">Acetobacterium bakii</name>
    <dbReference type="NCBI Taxonomy" id="52689"/>
    <lineage>
        <taxon>Bacteria</taxon>
        <taxon>Bacillati</taxon>
        <taxon>Bacillota</taxon>
        <taxon>Clostridia</taxon>
        <taxon>Eubacteriales</taxon>
        <taxon>Eubacteriaceae</taxon>
        <taxon>Acetobacterium</taxon>
    </lineage>
</organism>
<dbReference type="PANTHER" id="PTHR43278">
    <property type="entry name" value="NAD(P)H-DEPENDENT FMN-CONTAINING OXIDOREDUCTASE YWQN-RELATED"/>
    <property type="match status" value="1"/>
</dbReference>
<keyword evidence="1" id="KW-0285">Flavoprotein</keyword>
<name>A0A0L6TW00_9FIRM</name>
<evidence type="ECO:0000256" key="1">
    <source>
        <dbReference type="ARBA" id="ARBA00022630"/>
    </source>
</evidence>
<dbReference type="SUPFAM" id="SSF52218">
    <property type="entry name" value="Flavoproteins"/>
    <property type="match status" value="1"/>
</dbReference>
<dbReference type="Pfam" id="PF03358">
    <property type="entry name" value="FMN_red"/>
    <property type="match status" value="1"/>
</dbReference>